<keyword evidence="2" id="KW-1185">Reference proteome</keyword>
<evidence type="ECO:0000313" key="2">
    <source>
        <dbReference type="Proteomes" id="UP000315947"/>
    </source>
</evidence>
<dbReference type="Proteomes" id="UP000315947">
    <property type="component" value="Chromosome"/>
</dbReference>
<sequence length="379" mass="41939">MTDSTEQQDNWYQQISVVDASLNAQAIANIVKIDSEMLVNMNELQVLTQRDLTQFGPVIVAQFTPGGGKFTLVHCEYGKPSRITVEPVANLFAIAKSIAHTPLGIYGCFGAYSTNPLNQGWRSPLTDYRNVIENGLMSLPDIEVKDGYQIDESLAALLVSRLNQVTGQFDGAAPVLNHDNVLSHIQQVFHTLLSASIDFIDTQALTLERNQSPARVFQQWCAQTSDDDNAPDDTVYKLITQCQVIAATAQAYGITSMMKTWRKALTAEQWQKLYAVVEGEWVTRESNSIAQCMLPEMAEKQAALNQHLMIVTNLEGVSAALKFLARILEDRAAAAMILTEHTQDREHLSGQTDLLGPVMQRVLCPYQIPNNNDGPVLTN</sequence>
<dbReference type="EMBL" id="CP041614">
    <property type="protein sequence ID" value="QDO84076.1"/>
    <property type="molecule type" value="Genomic_DNA"/>
</dbReference>
<accession>A0ABX5WZ37</accession>
<reference evidence="1 2" key="1">
    <citation type="submission" date="2019-07" db="EMBL/GenBank/DDBJ databases">
        <title>Shewanella sp. YLB-06 whole genomic sequence.</title>
        <authorList>
            <person name="Yu L."/>
        </authorList>
    </citation>
    <scope>NUCLEOTIDE SEQUENCE [LARGE SCALE GENOMIC DNA]</scope>
    <source>
        <strain evidence="1 2">YLB-06</strain>
    </source>
</reference>
<name>A0ABX5WZ37_9GAMM</name>
<organism evidence="1 2">
    <name type="scientific">Shewanella psychropiezotolerans</name>
    <dbReference type="NCBI Taxonomy" id="2593655"/>
    <lineage>
        <taxon>Bacteria</taxon>
        <taxon>Pseudomonadati</taxon>
        <taxon>Pseudomonadota</taxon>
        <taxon>Gammaproteobacteria</taxon>
        <taxon>Alteromonadales</taxon>
        <taxon>Shewanellaceae</taxon>
        <taxon>Shewanella</taxon>
    </lineage>
</organism>
<protein>
    <submittedName>
        <fullName evidence="1">Uncharacterized protein</fullName>
    </submittedName>
</protein>
<gene>
    <name evidence="1" type="ORF">FM037_13585</name>
</gene>
<evidence type="ECO:0000313" key="1">
    <source>
        <dbReference type="EMBL" id="QDO84076.1"/>
    </source>
</evidence>
<proteinExistence type="predicted"/>
<dbReference type="RefSeq" id="WP_144046442.1">
    <property type="nucleotide sequence ID" value="NZ_CP041614.1"/>
</dbReference>